<dbReference type="EMBL" id="CP064654">
    <property type="protein sequence ID" value="QPD00056.1"/>
    <property type="molecule type" value="Genomic_DNA"/>
</dbReference>
<keyword evidence="4" id="KW-1185">Reference proteome</keyword>
<gene>
    <name evidence="3" type="ORF">IRL76_05860</name>
</gene>
<evidence type="ECO:0000256" key="1">
    <source>
        <dbReference type="SAM" id="Phobius"/>
    </source>
</evidence>
<proteinExistence type="predicted"/>
<evidence type="ECO:0000259" key="2">
    <source>
        <dbReference type="Pfam" id="PF07811"/>
    </source>
</evidence>
<dbReference type="AlphaFoldDB" id="A0A7S8F418"/>
<evidence type="ECO:0000313" key="3">
    <source>
        <dbReference type="EMBL" id="QPD00056.1"/>
    </source>
</evidence>
<protein>
    <submittedName>
        <fullName evidence="3">Pilus assembly protein</fullName>
    </submittedName>
</protein>
<dbReference type="KEGG" id="qso:IRL76_05860"/>
<feature type="transmembrane region" description="Helical" evidence="1">
    <location>
        <begin position="20"/>
        <end position="38"/>
    </location>
</feature>
<keyword evidence="1" id="KW-0472">Membrane</keyword>
<sequence length="143" mass="15679">MRALFAHLRHDVRGSTVVEFAILAPVIFGMIFGVIQVGSAMQSYNAMRGIASDTARYAVIEYQKKNEVTDAALETYARGIATKAPYLLQSSFAATVTPVAASRVDGTFEKTLVVTYTPPSYMPIIPITPPQLKFTRSIFVIDE</sequence>
<feature type="domain" description="TadE-like" evidence="2">
    <location>
        <begin position="14"/>
        <end position="56"/>
    </location>
</feature>
<dbReference type="Proteomes" id="UP000594459">
    <property type="component" value="Chromosome"/>
</dbReference>
<organism evidence="3 4">
    <name type="scientific">Qipengyuania soli</name>
    <dbReference type="NCBI Taxonomy" id="2782568"/>
    <lineage>
        <taxon>Bacteria</taxon>
        <taxon>Pseudomonadati</taxon>
        <taxon>Pseudomonadota</taxon>
        <taxon>Alphaproteobacteria</taxon>
        <taxon>Sphingomonadales</taxon>
        <taxon>Erythrobacteraceae</taxon>
        <taxon>Qipengyuania</taxon>
    </lineage>
</organism>
<dbReference type="Pfam" id="PF07811">
    <property type="entry name" value="TadE"/>
    <property type="match status" value="1"/>
</dbReference>
<accession>A0A7S8F418</accession>
<keyword evidence="1" id="KW-0812">Transmembrane</keyword>
<dbReference type="InterPro" id="IPR012495">
    <property type="entry name" value="TadE-like_dom"/>
</dbReference>
<dbReference type="RefSeq" id="WP_200983850.1">
    <property type="nucleotide sequence ID" value="NZ_CP064654.1"/>
</dbReference>
<keyword evidence="1" id="KW-1133">Transmembrane helix</keyword>
<reference evidence="3 4" key="1">
    <citation type="submission" date="2020-11" db="EMBL/GenBank/DDBJ databases">
        <title>The genome sequence of Erythrobacter sp. 6D36.</title>
        <authorList>
            <person name="Liu Y."/>
        </authorList>
    </citation>
    <scope>NUCLEOTIDE SEQUENCE [LARGE SCALE GENOMIC DNA]</scope>
    <source>
        <strain evidence="3 4">6D36</strain>
    </source>
</reference>
<name>A0A7S8F418_9SPHN</name>
<evidence type="ECO:0000313" key="4">
    <source>
        <dbReference type="Proteomes" id="UP000594459"/>
    </source>
</evidence>